<feature type="domain" description="tRNA-specific 2-thiouridylase MnmA-like central" evidence="12">
    <location>
        <begin position="257"/>
        <end position="319"/>
    </location>
</feature>
<dbReference type="EMBL" id="ADLS01000019">
    <property type="protein sequence ID" value="EGX70071.1"/>
    <property type="molecule type" value="Genomic_DNA"/>
</dbReference>
<feature type="active site" description="Nucleophile" evidence="10">
    <location>
        <position position="136"/>
    </location>
</feature>
<dbReference type="NCBIfam" id="TIGR00420">
    <property type="entry name" value="trmU"/>
    <property type="match status" value="1"/>
</dbReference>
<feature type="site" description="Interaction with tRNA" evidence="10">
    <location>
        <position position="396"/>
    </location>
</feature>
<comment type="subcellular location">
    <subcellularLocation>
        <location evidence="10">Cytoplasm</location>
    </subcellularLocation>
</comment>
<evidence type="ECO:0000256" key="6">
    <source>
        <dbReference type="ARBA" id="ARBA00022884"/>
    </source>
</evidence>
<dbReference type="eggNOG" id="COG0482">
    <property type="taxonomic scope" value="Bacteria"/>
</dbReference>
<feature type="site" description="Interaction with tRNA" evidence="10">
    <location>
        <position position="161"/>
    </location>
</feature>
<dbReference type="PANTHER" id="PTHR11933">
    <property type="entry name" value="TRNA 5-METHYLAMINOMETHYL-2-THIOURIDYLATE -METHYLTRANSFERASE"/>
    <property type="match status" value="1"/>
</dbReference>
<dbReference type="GO" id="GO:0002143">
    <property type="term" value="P:tRNA wobble position uridine thiolation"/>
    <property type="evidence" value="ECO:0007669"/>
    <property type="project" value="TreeGrafter"/>
</dbReference>
<sequence length="417" mass="44616">MTLSPTLSANSTANDAPAATNAAAAAAATNGTGRKKRVLVAMSGGVDSSVTAYLLLQQGYECVGATMRLYDAGCAGRGEGRACNNVADIEDARAIAQRLGFEHRVIDCREAFDRDVIERFVTAYEHGLTPNPCVLCNRVMKFGALLDFADQMGCDYIATGHYAQVVHVDEDGETLASDDAAGKGIYLLKKGVDTSKEQSYVLYSLTQECLARTLFPLGGLVKERDVRRIAQEQGFANAQKRDSQGICFVPDNDFATFIELRRGQALPEGDIVNAAGEVLGRHHGAIRYTIGQRKGLGVALAHPVFVTSVDPQANRVVLGESEDLMSRALVADDWVWSAPASRMEAALDRAGDAGVPVTAKVRYHQQDQPARLMRGDDPGSYRVVFDQPQRAIAPGQAVVVYHGDVVLGGGTAVAAEK</sequence>
<dbReference type="InterPro" id="IPR046885">
    <property type="entry name" value="MnmA-like_C"/>
</dbReference>
<dbReference type="RefSeq" id="WP_009141552.1">
    <property type="nucleotide sequence ID" value="NZ_JH126470.1"/>
</dbReference>
<dbReference type="STRING" id="742742.HMPREF9452_01518"/>
<evidence type="ECO:0000256" key="2">
    <source>
        <dbReference type="ARBA" id="ARBA00022679"/>
    </source>
</evidence>
<dbReference type="PATRIC" id="fig|742742.3.peg.1494"/>
<dbReference type="Gene3D" id="2.30.30.280">
    <property type="entry name" value="Adenine nucleotide alpha hydrolases-like domains"/>
    <property type="match status" value="1"/>
</dbReference>
<evidence type="ECO:0000259" key="12">
    <source>
        <dbReference type="Pfam" id="PF20259"/>
    </source>
</evidence>
<dbReference type="SUPFAM" id="SSF52402">
    <property type="entry name" value="Adenine nucleotide alpha hydrolases-like"/>
    <property type="match status" value="1"/>
</dbReference>
<comment type="similarity">
    <text evidence="10">Belongs to the MnmA/TRMU family.</text>
</comment>
<comment type="catalytic activity">
    <reaction evidence="8 10">
        <text>S-sulfanyl-L-cysteinyl-[protein] + uridine(34) in tRNA + AH2 + ATP = 2-thiouridine(34) in tRNA + L-cysteinyl-[protein] + A + AMP + diphosphate + H(+)</text>
        <dbReference type="Rhea" id="RHEA:47032"/>
        <dbReference type="Rhea" id="RHEA-COMP:10131"/>
        <dbReference type="Rhea" id="RHEA-COMP:11726"/>
        <dbReference type="Rhea" id="RHEA-COMP:11727"/>
        <dbReference type="Rhea" id="RHEA-COMP:11728"/>
        <dbReference type="ChEBI" id="CHEBI:13193"/>
        <dbReference type="ChEBI" id="CHEBI:15378"/>
        <dbReference type="ChEBI" id="CHEBI:17499"/>
        <dbReference type="ChEBI" id="CHEBI:29950"/>
        <dbReference type="ChEBI" id="CHEBI:30616"/>
        <dbReference type="ChEBI" id="CHEBI:33019"/>
        <dbReference type="ChEBI" id="CHEBI:61963"/>
        <dbReference type="ChEBI" id="CHEBI:65315"/>
        <dbReference type="ChEBI" id="CHEBI:87170"/>
        <dbReference type="ChEBI" id="CHEBI:456215"/>
        <dbReference type="EC" id="2.8.1.13"/>
    </reaction>
</comment>
<dbReference type="EC" id="2.8.1.13" evidence="10"/>
<dbReference type="Gene3D" id="3.40.50.620">
    <property type="entry name" value="HUPs"/>
    <property type="match status" value="1"/>
</dbReference>
<gene>
    <name evidence="10" type="primary">mnmA</name>
    <name evidence="13" type="ORF">HMPREF9452_01518</name>
</gene>
<evidence type="ECO:0000256" key="1">
    <source>
        <dbReference type="ARBA" id="ARBA00022555"/>
    </source>
</evidence>
<dbReference type="PANTHER" id="PTHR11933:SF5">
    <property type="entry name" value="MITOCHONDRIAL TRNA-SPECIFIC 2-THIOURIDYLASE 1"/>
    <property type="match status" value="1"/>
</dbReference>
<dbReference type="AlphaFoldDB" id="G1WJK5"/>
<dbReference type="HOGENOM" id="CLU_035188_0_0_11"/>
<dbReference type="CDD" id="cd01998">
    <property type="entry name" value="MnmA_TRMU-like"/>
    <property type="match status" value="1"/>
</dbReference>
<evidence type="ECO:0000313" key="14">
    <source>
        <dbReference type="Proteomes" id="UP000004830"/>
    </source>
</evidence>
<dbReference type="Pfam" id="PF20258">
    <property type="entry name" value="tRNA_Me_trans_C"/>
    <property type="match status" value="1"/>
</dbReference>
<evidence type="ECO:0000256" key="9">
    <source>
        <dbReference type="ARBA" id="ARBA00056575"/>
    </source>
</evidence>
<feature type="binding site" evidence="10">
    <location>
        <position position="160"/>
    </location>
    <ligand>
        <name>ATP</name>
        <dbReference type="ChEBI" id="CHEBI:30616"/>
    </ligand>
</feature>
<keyword evidence="10" id="KW-0963">Cytoplasm</keyword>
<keyword evidence="6 10" id="KW-0694">RNA-binding</keyword>
<evidence type="ECO:0000256" key="5">
    <source>
        <dbReference type="ARBA" id="ARBA00022840"/>
    </source>
</evidence>
<dbReference type="Gene3D" id="2.40.30.10">
    <property type="entry name" value="Translation factors"/>
    <property type="match status" value="1"/>
</dbReference>
<dbReference type="GO" id="GO:0000049">
    <property type="term" value="F:tRNA binding"/>
    <property type="evidence" value="ECO:0007669"/>
    <property type="project" value="UniProtKB-KW"/>
</dbReference>
<dbReference type="Proteomes" id="UP000004830">
    <property type="component" value="Unassembled WGS sequence"/>
</dbReference>
<dbReference type="GO" id="GO:0005737">
    <property type="term" value="C:cytoplasm"/>
    <property type="evidence" value="ECO:0007669"/>
    <property type="project" value="UniProtKB-SubCell"/>
</dbReference>
<evidence type="ECO:0000256" key="4">
    <source>
        <dbReference type="ARBA" id="ARBA00022741"/>
    </source>
</evidence>
<keyword evidence="1 10" id="KW-0820">tRNA-binding</keyword>
<comment type="caution">
    <text evidence="13">The sequence shown here is derived from an EMBL/GenBank/DDBJ whole genome shotgun (WGS) entry which is preliminary data.</text>
</comment>
<protein>
    <recommendedName>
        <fullName evidence="10">tRNA-specific 2-thiouridylase MnmA</fullName>
        <ecNumber evidence="10">2.8.1.13</ecNumber>
    </recommendedName>
</protein>
<keyword evidence="2 10" id="KW-0808">Transferase</keyword>
<evidence type="ECO:0000256" key="10">
    <source>
        <dbReference type="HAMAP-Rule" id="MF_00144"/>
    </source>
</evidence>
<keyword evidence="7" id="KW-1015">Disulfide bond</keyword>
<reference evidence="13 14" key="1">
    <citation type="submission" date="2011-06" db="EMBL/GenBank/DDBJ databases">
        <title>The Genome Sequence of Collinsella tanakaei YIT 12063.</title>
        <authorList>
            <consortium name="The Broad Institute Genome Sequencing Platform"/>
            <person name="Earl A."/>
            <person name="Ward D."/>
            <person name="Feldgarden M."/>
            <person name="Gevers D."/>
            <person name="Morotomi M."/>
            <person name="Young S.K."/>
            <person name="Zeng Q."/>
            <person name="Gargeya S."/>
            <person name="Fitzgerald M."/>
            <person name="Haas B."/>
            <person name="Abouelleil A."/>
            <person name="Alvarado L."/>
            <person name="Arachchi H.M."/>
            <person name="Berlin A."/>
            <person name="Brown A."/>
            <person name="Chapman S.B."/>
            <person name="Chen Z."/>
            <person name="Dunbar C."/>
            <person name="Freedman E."/>
            <person name="Gearin G."/>
            <person name="Gellesch M."/>
            <person name="Goldberg J."/>
            <person name="Griggs A."/>
            <person name="Gujja S."/>
            <person name="Heiman D."/>
            <person name="Howarth C."/>
            <person name="Larson L."/>
            <person name="Lui A."/>
            <person name="MacDonald P.J.P."/>
            <person name="Mehta T."/>
            <person name="Montmayeur A."/>
            <person name="Murphy C."/>
            <person name="Neiman D."/>
            <person name="Pearson M."/>
            <person name="Priest M."/>
            <person name="Roberts A."/>
            <person name="Saif S."/>
            <person name="Shea T."/>
            <person name="Shenoy N."/>
            <person name="Sisk P."/>
            <person name="Stolte C."/>
            <person name="Sykes S."/>
            <person name="Wortman J."/>
            <person name="Nusbaum C."/>
            <person name="Birren B."/>
        </authorList>
    </citation>
    <scope>NUCLEOTIDE SEQUENCE [LARGE SCALE GENOMIC DNA]</scope>
    <source>
        <strain evidence="13 14">YIT 12063</strain>
    </source>
</reference>
<evidence type="ECO:0000256" key="7">
    <source>
        <dbReference type="ARBA" id="ARBA00023157"/>
    </source>
</evidence>
<name>G1WJK5_9ACTN</name>
<dbReference type="FunFam" id="2.30.30.280:FF:000001">
    <property type="entry name" value="tRNA-specific 2-thiouridylase MnmA"/>
    <property type="match status" value="1"/>
</dbReference>
<dbReference type="InterPro" id="IPR023382">
    <property type="entry name" value="MnmA-like_central_sf"/>
</dbReference>
<evidence type="ECO:0000259" key="11">
    <source>
        <dbReference type="Pfam" id="PF20258"/>
    </source>
</evidence>
<feature type="domain" description="tRNA-specific 2-thiouridylase MnmA-like C-terminal" evidence="11">
    <location>
        <begin position="327"/>
        <end position="411"/>
    </location>
</feature>
<dbReference type="InterPro" id="IPR004506">
    <property type="entry name" value="MnmA-like"/>
</dbReference>
<evidence type="ECO:0000313" key="13">
    <source>
        <dbReference type="EMBL" id="EGX70071.1"/>
    </source>
</evidence>
<proteinExistence type="inferred from homology"/>
<dbReference type="Pfam" id="PF20259">
    <property type="entry name" value="tRNA_Me_trans_M"/>
    <property type="match status" value="1"/>
</dbReference>
<comment type="caution">
    <text evidence="10">Lacks conserved residue(s) required for the propagation of feature annotation.</text>
</comment>
<feature type="region of interest" description="Interaction with tRNA" evidence="10">
    <location>
        <begin position="196"/>
        <end position="198"/>
    </location>
</feature>
<comment type="function">
    <text evidence="9 10">Catalyzes the 2-thiolation of uridine at the wobble position (U34) of tRNA, leading to the formation of s(2)U34.</text>
</comment>
<dbReference type="HAMAP" id="MF_00144">
    <property type="entry name" value="tRNA_thiouridyl_MnmA"/>
    <property type="match status" value="1"/>
</dbReference>
<accession>G1WJK5</accession>
<dbReference type="InterPro" id="IPR014729">
    <property type="entry name" value="Rossmann-like_a/b/a_fold"/>
</dbReference>
<feature type="active site" description="Cysteine persulfide intermediate" evidence="10">
    <location>
        <position position="247"/>
    </location>
</feature>
<keyword evidence="14" id="KW-1185">Reference proteome</keyword>
<dbReference type="GO" id="GO:0103016">
    <property type="term" value="F:tRNA-uridine 2-sulfurtransferase activity"/>
    <property type="evidence" value="ECO:0007669"/>
    <property type="project" value="UniProtKB-EC"/>
</dbReference>
<keyword evidence="3 10" id="KW-0819">tRNA processing</keyword>
<dbReference type="InterPro" id="IPR046884">
    <property type="entry name" value="MnmA-like_central"/>
</dbReference>
<keyword evidence="5 10" id="KW-0067">ATP-binding</keyword>
<evidence type="ECO:0000256" key="3">
    <source>
        <dbReference type="ARBA" id="ARBA00022694"/>
    </source>
</evidence>
<dbReference type="NCBIfam" id="NF001138">
    <property type="entry name" value="PRK00143.1"/>
    <property type="match status" value="1"/>
</dbReference>
<dbReference type="Pfam" id="PF03054">
    <property type="entry name" value="tRNA_Me_trans"/>
    <property type="match status" value="1"/>
</dbReference>
<feature type="binding site" evidence="10">
    <location>
        <position position="67"/>
    </location>
    <ligand>
        <name>ATP</name>
        <dbReference type="ChEBI" id="CHEBI:30616"/>
    </ligand>
</feature>
<dbReference type="GO" id="GO:0005524">
    <property type="term" value="F:ATP binding"/>
    <property type="evidence" value="ECO:0007669"/>
    <property type="project" value="UniProtKB-KW"/>
</dbReference>
<evidence type="ECO:0000256" key="8">
    <source>
        <dbReference type="ARBA" id="ARBA00051542"/>
    </source>
</evidence>
<feature type="region of interest" description="Interaction with tRNA" evidence="10">
    <location>
        <begin position="362"/>
        <end position="363"/>
    </location>
</feature>
<dbReference type="GeneID" id="62759217"/>
<keyword evidence="4 10" id="KW-0547">Nucleotide-binding</keyword>
<organism evidence="13 14">
    <name type="scientific">Collinsella tanakaei YIT 12063</name>
    <dbReference type="NCBI Taxonomy" id="742742"/>
    <lineage>
        <taxon>Bacteria</taxon>
        <taxon>Bacillati</taxon>
        <taxon>Actinomycetota</taxon>
        <taxon>Coriobacteriia</taxon>
        <taxon>Coriobacteriales</taxon>
        <taxon>Coriobacteriaceae</taxon>
        <taxon>Collinsella</taxon>
    </lineage>
</organism>
<feature type="binding site" evidence="10">
    <location>
        <begin position="41"/>
        <end position="48"/>
    </location>
    <ligand>
        <name>ATP</name>
        <dbReference type="ChEBI" id="CHEBI:30616"/>
    </ligand>
</feature>